<name>A0ABV7REK5_9NEIS</name>
<dbReference type="CDD" id="cd06170">
    <property type="entry name" value="LuxR_C_like"/>
    <property type="match status" value="1"/>
</dbReference>
<dbReference type="Pfam" id="PF00196">
    <property type="entry name" value="GerE"/>
    <property type="match status" value="1"/>
</dbReference>
<feature type="domain" description="HTH luxR-type" evidence="4">
    <location>
        <begin position="193"/>
        <end position="258"/>
    </location>
</feature>
<keyword evidence="6" id="KW-1185">Reference proteome</keyword>
<dbReference type="PRINTS" id="PR00038">
    <property type="entry name" value="HTHLUXR"/>
</dbReference>
<dbReference type="InterPro" id="IPR000792">
    <property type="entry name" value="Tscrpt_reg_LuxR_C"/>
</dbReference>
<protein>
    <submittedName>
        <fullName evidence="5">LuxR C-terminal-related transcriptional regulator</fullName>
    </submittedName>
</protein>
<evidence type="ECO:0000313" key="5">
    <source>
        <dbReference type="EMBL" id="MFC3532485.1"/>
    </source>
</evidence>
<dbReference type="RefSeq" id="WP_386091293.1">
    <property type="nucleotide sequence ID" value="NZ_JBHRXN010000030.1"/>
</dbReference>
<dbReference type="SMART" id="SM00421">
    <property type="entry name" value="HTH_LUXR"/>
    <property type="match status" value="1"/>
</dbReference>
<dbReference type="PROSITE" id="PS50043">
    <property type="entry name" value="HTH_LUXR_2"/>
    <property type="match status" value="1"/>
</dbReference>
<dbReference type="Gene3D" id="1.10.10.10">
    <property type="entry name" value="Winged helix-like DNA-binding domain superfamily/Winged helix DNA-binding domain"/>
    <property type="match status" value="1"/>
</dbReference>
<keyword evidence="3" id="KW-0804">Transcription</keyword>
<organism evidence="5 6">
    <name type="scientific">Vogesella facilis</name>
    <dbReference type="NCBI Taxonomy" id="1655232"/>
    <lineage>
        <taxon>Bacteria</taxon>
        <taxon>Pseudomonadati</taxon>
        <taxon>Pseudomonadota</taxon>
        <taxon>Betaproteobacteria</taxon>
        <taxon>Neisseriales</taxon>
        <taxon>Chromobacteriaceae</taxon>
        <taxon>Vogesella</taxon>
    </lineage>
</organism>
<dbReference type="PANTHER" id="PTHR44688">
    <property type="entry name" value="DNA-BINDING TRANSCRIPTIONAL ACTIVATOR DEVR_DOSR"/>
    <property type="match status" value="1"/>
</dbReference>
<dbReference type="EMBL" id="JBHRXN010000030">
    <property type="protein sequence ID" value="MFC3532485.1"/>
    <property type="molecule type" value="Genomic_DNA"/>
</dbReference>
<dbReference type="InterPro" id="IPR016032">
    <property type="entry name" value="Sig_transdc_resp-reg_C-effctor"/>
</dbReference>
<keyword evidence="2" id="KW-0238">DNA-binding</keyword>
<evidence type="ECO:0000256" key="2">
    <source>
        <dbReference type="ARBA" id="ARBA00023125"/>
    </source>
</evidence>
<dbReference type="SUPFAM" id="SSF46894">
    <property type="entry name" value="C-terminal effector domain of the bipartite response regulators"/>
    <property type="match status" value="1"/>
</dbReference>
<comment type="caution">
    <text evidence="5">The sequence shown here is derived from an EMBL/GenBank/DDBJ whole genome shotgun (WGS) entry which is preliminary data.</text>
</comment>
<proteinExistence type="predicted"/>
<dbReference type="PANTHER" id="PTHR44688:SF16">
    <property type="entry name" value="DNA-BINDING TRANSCRIPTIONAL ACTIVATOR DEVR_DOSR"/>
    <property type="match status" value="1"/>
</dbReference>
<dbReference type="InterPro" id="IPR036388">
    <property type="entry name" value="WH-like_DNA-bd_sf"/>
</dbReference>
<evidence type="ECO:0000313" key="6">
    <source>
        <dbReference type="Proteomes" id="UP001595741"/>
    </source>
</evidence>
<evidence type="ECO:0000259" key="4">
    <source>
        <dbReference type="PROSITE" id="PS50043"/>
    </source>
</evidence>
<evidence type="ECO:0000256" key="3">
    <source>
        <dbReference type="ARBA" id="ARBA00023163"/>
    </source>
</evidence>
<evidence type="ECO:0000256" key="1">
    <source>
        <dbReference type="ARBA" id="ARBA00023015"/>
    </source>
</evidence>
<keyword evidence="1" id="KW-0805">Transcription regulation</keyword>
<dbReference type="PROSITE" id="PS00622">
    <property type="entry name" value="HTH_LUXR_1"/>
    <property type="match status" value="1"/>
</dbReference>
<dbReference type="Proteomes" id="UP001595741">
    <property type="component" value="Unassembled WGS sequence"/>
</dbReference>
<accession>A0ABV7REK5</accession>
<reference evidence="6" key="1">
    <citation type="journal article" date="2019" name="Int. J. Syst. Evol. Microbiol.">
        <title>The Global Catalogue of Microorganisms (GCM) 10K type strain sequencing project: providing services to taxonomists for standard genome sequencing and annotation.</title>
        <authorList>
            <consortium name="The Broad Institute Genomics Platform"/>
            <consortium name="The Broad Institute Genome Sequencing Center for Infectious Disease"/>
            <person name="Wu L."/>
            <person name="Ma J."/>
        </authorList>
    </citation>
    <scope>NUCLEOTIDE SEQUENCE [LARGE SCALE GENOMIC DNA]</scope>
    <source>
        <strain evidence="6">KCTC 42742</strain>
    </source>
</reference>
<gene>
    <name evidence="5" type="ORF">ACFOLG_09825</name>
</gene>
<sequence>MEGLLKELPLHHGLALLFEQLGSSRFWRSLALQLQRIVPCDNALAVCFHAQQAPLILEECSFGTTLASPMPLYCQGLYLLDPFYQLACEPFADGLHHLPDIAPDQFRQSTYYLDYHSQEVGQDEVQYLLRLNDSQVLSLSLGGSRAFTPAELGRLRVVQDWVLAAMKRHWQLQATAPASPRTGLADQLAPMLEQFGRDCLSEREAEIARLTLRGLSSKAIAQQLAISPETVKVHRRNMYAKLGVANHSELFNRFISQLSQAG</sequence>